<reference evidence="1 2" key="1">
    <citation type="submission" date="2019-07" db="EMBL/GenBank/DDBJ databases">
        <title>Whole genome shotgun sequence of Halomonas halophila NBRC 102604.</title>
        <authorList>
            <person name="Hosoyama A."/>
            <person name="Uohara A."/>
            <person name="Ohji S."/>
            <person name="Ichikawa N."/>
        </authorList>
    </citation>
    <scope>NUCLEOTIDE SEQUENCE [LARGE SCALE GENOMIC DNA]</scope>
    <source>
        <strain evidence="1 2">NBRC 102604</strain>
    </source>
</reference>
<evidence type="ECO:0000313" key="1">
    <source>
        <dbReference type="EMBL" id="GEK73662.1"/>
    </source>
</evidence>
<gene>
    <name evidence="1" type="ORF">HHA04nite_22060</name>
</gene>
<dbReference type="RefSeq" id="WP_146909323.1">
    <property type="nucleotide sequence ID" value="NZ_BJUS01000026.1"/>
</dbReference>
<evidence type="ECO:0008006" key="3">
    <source>
        <dbReference type="Google" id="ProtNLM"/>
    </source>
</evidence>
<organism evidence="1 2">
    <name type="scientific">Halomonas halophila</name>
    <dbReference type="NCBI Taxonomy" id="29573"/>
    <lineage>
        <taxon>Bacteria</taxon>
        <taxon>Pseudomonadati</taxon>
        <taxon>Pseudomonadota</taxon>
        <taxon>Gammaproteobacteria</taxon>
        <taxon>Oceanospirillales</taxon>
        <taxon>Halomonadaceae</taxon>
        <taxon>Halomonas</taxon>
    </lineage>
</organism>
<comment type="caution">
    <text evidence="1">The sequence shown here is derived from an EMBL/GenBank/DDBJ whole genome shotgun (WGS) entry which is preliminary data.</text>
</comment>
<dbReference type="Proteomes" id="UP000321121">
    <property type="component" value="Unassembled WGS sequence"/>
</dbReference>
<name>A0ABQ0U5C9_9GAMM</name>
<sequence length="281" mass="32493">MKILVITLESGENELSECKASVQVAAQRYFDIVDHIVFSGLERYEADTAVYRKIEEECDSYSLFVKLDADMKVSPDFFLKLYSYFRNNNGVSHLVLPVLDVLSASDIIGLHVFTNDVRWHGLDSKSSIYVDPDPQLLKGKRVIESHFFQGDVEHCFNPSEAQAYYYGVHRGVKFFSPRVNVRRLSSRYLQFDLFHAVKKQLMSGKGKHKERELFMIGVYHAKVLSESELFELLEKKKVVDSIPVTPHDNGFYPFLNNKSFWLPHCFVAILLNILRRMLLGR</sequence>
<proteinExistence type="predicted"/>
<keyword evidence="2" id="KW-1185">Reference proteome</keyword>
<protein>
    <recommendedName>
        <fullName evidence="3">Glycosyltransferase 2-like domain-containing protein</fullName>
    </recommendedName>
</protein>
<accession>A0ABQ0U5C9</accession>
<dbReference type="EMBL" id="BJUS01000026">
    <property type="protein sequence ID" value="GEK73662.1"/>
    <property type="molecule type" value="Genomic_DNA"/>
</dbReference>
<evidence type="ECO:0000313" key="2">
    <source>
        <dbReference type="Proteomes" id="UP000321121"/>
    </source>
</evidence>